<dbReference type="PANTHER" id="PTHR34853">
    <property type="match status" value="1"/>
</dbReference>
<dbReference type="Gene3D" id="3.40.50.1820">
    <property type="entry name" value="alpha/beta hydrolase"/>
    <property type="match status" value="1"/>
</dbReference>
<organism evidence="2 3">
    <name type="scientific">Nocardia mangyaensis</name>
    <dbReference type="NCBI Taxonomy" id="2213200"/>
    <lineage>
        <taxon>Bacteria</taxon>
        <taxon>Bacillati</taxon>
        <taxon>Actinomycetota</taxon>
        <taxon>Actinomycetes</taxon>
        <taxon>Mycobacteriales</taxon>
        <taxon>Nocardiaceae</taxon>
        <taxon>Nocardia</taxon>
    </lineage>
</organism>
<protein>
    <recommendedName>
        <fullName evidence="4">Lipase</fullName>
    </recommendedName>
</protein>
<gene>
    <name evidence="2" type="ORF">BOX37_07360</name>
</gene>
<evidence type="ECO:0008006" key="4">
    <source>
        <dbReference type="Google" id="ProtNLM"/>
    </source>
</evidence>
<reference evidence="2" key="1">
    <citation type="submission" date="2016-11" db="EMBL/GenBank/DDBJ databases">
        <authorList>
            <person name="Jaros S."/>
            <person name="Januszkiewicz K."/>
            <person name="Wedrychowicz H."/>
        </authorList>
    </citation>
    <scope>NUCLEOTIDE SEQUENCE [LARGE SCALE GENOMIC DNA]</scope>
    <source>
        <strain evidence="2">Y48</strain>
    </source>
</reference>
<dbReference type="Pfam" id="PF03583">
    <property type="entry name" value="LIP"/>
    <property type="match status" value="1"/>
</dbReference>
<dbReference type="GO" id="GO:0004806">
    <property type="term" value="F:triacylglycerol lipase activity"/>
    <property type="evidence" value="ECO:0007669"/>
    <property type="project" value="InterPro"/>
</dbReference>
<proteinExistence type="predicted"/>
<keyword evidence="3" id="KW-1185">Reference proteome</keyword>
<name>A0A1J0W1A3_9NOCA</name>
<dbReference type="KEGG" id="nsl:BOX37_07360"/>
<feature type="region of interest" description="Disordered" evidence="1">
    <location>
        <begin position="1"/>
        <end position="29"/>
    </location>
</feature>
<dbReference type="EMBL" id="CP018082">
    <property type="protein sequence ID" value="APE38099.1"/>
    <property type="molecule type" value="Genomic_DNA"/>
</dbReference>
<dbReference type="GO" id="GO:0016042">
    <property type="term" value="P:lipid catabolic process"/>
    <property type="evidence" value="ECO:0007669"/>
    <property type="project" value="InterPro"/>
</dbReference>
<dbReference type="PANTHER" id="PTHR34853:SF1">
    <property type="entry name" value="LIPASE 5"/>
    <property type="match status" value="1"/>
</dbReference>
<dbReference type="InterPro" id="IPR029058">
    <property type="entry name" value="AB_hydrolase_fold"/>
</dbReference>
<evidence type="ECO:0000313" key="3">
    <source>
        <dbReference type="Proteomes" id="UP000183810"/>
    </source>
</evidence>
<dbReference type="InterPro" id="IPR005152">
    <property type="entry name" value="Lipase_secreted"/>
</dbReference>
<feature type="compositionally biased region" description="Basic and acidic residues" evidence="1">
    <location>
        <begin position="1"/>
        <end position="20"/>
    </location>
</feature>
<dbReference type="Gene3D" id="1.10.260.130">
    <property type="match status" value="1"/>
</dbReference>
<dbReference type="PIRSF" id="PIRSF029171">
    <property type="entry name" value="Esterase_LipA"/>
    <property type="match status" value="1"/>
</dbReference>
<dbReference type="SUPFAM" id="SSF53474">
    <property type="entry name" value="alpha/beta-Hydrolases"/>
    <property type="match status" value="1"/>
</dbReference>
<evidence type="ECO:0000256" key="1">
    <source>
        <dbReference type="SAM" id="MobiDB-lite"/>
    </source>
</evidence>
<accession>A0A1J0W1A3</accession>
<dbReference type="AlphaFoldDB" id="A0A1J0W1A3"/>
<sequence length="423" mass="45489">MEPLRFDHPGQPRRPEDDPFHTPPRGWEATAPGAILHTRRVTIAAFGLVRQSFTAWQLLYRTTDLDDRPDTTVVTVLVPEGVAGRPERVLSFQCAIDAVSSQCFPSYALRQGARALGAVPQFEIFLIGAALDRGWIVAVPDHEGMLGVFGAPREPGYRSLDGIRATLGFGELGLDPATPVGLFGYSGGGMATSWTAEMAGTYAPELTIVGAAAGSPVGDPASTFLRLNGSVFSGLPGMVVAGLRRVSPALDAALSDATPDAQRRLTDLTERTTVGAVLRAPRMDWDTMTTKPLADVLAEPEIVELMRSLQLGLHTPTMPMLVVQSVADPLISVDDVDGQVQRYRAAGAHVTYLRDRLSEHITLAVFAAPLMFDWLDDRFAGRPLPESTTSTVTTVLTRRGTVPGLLRFLRVCLRMLGGRGVPA</sequence>
<evidence type="ECO:0000313" key="2">
    <source>
        <dbReference type="EMBL" id="APE38099.1"/>
    </source>
</evidence>
<dbReference type="Proteomes" id="UP000183810">
    <property type="component" value="Chromosome"/>
</dbReference>